<keyword evidence="2" id="KW-1185">Reference proteome</keyword>
<dbReference type="EMBL" id="KZ857446">
    <property type="protein sequence ID" value="RDX44719.1"/>
    <property type="molecule type" value="Genomic_DNA"/>
</dbReference>
<proteinExistence type="predicted"/>
<reference evidence="1 2" key="1">
    <citation type="journal article" date="2018" name="Biotechnol. Biofuels">
        <title>Integrative visual omics of the white-rot fungus Polyporus brumalis exposes the biotechnological potential of its oxidative enzymes for delignifying raw plant biomass.</title>
        <authorList>
            <person name="Miyauchi S."/>
            <person name="Rancon A."/>
            <person name="Drula E."/>
            <person name="Hage H."/>
            <person name="Chaduli D."/>
            <person name="Favel A."/>
            <person name="Grisel S."/>
            <person name="Henrissat B."/>
            <person name="Herpoel-Gimbert I."/>
            <person name="Ruiz-Duenas F.J."/>
            <person name="Chevret D."/>
            <person name="Hainaut M."/>
            <person name="Lin J."/>
            <person name="Wang M."/>
            <person name="Pangilinan J."/>
            <person name="Lipzen A."/>
            <person name="Lesage-Meessen L."/>
            <person name="Navarro D."/>
            <person name="Riley R."/>
            <person name="Grigoriev I.V."/>
            <person name="Zhou S."/>
            <person name="Raouche S."/>
            <person name="Rosso M.N."/>
        </authorList>
    </citation>
    <scope>NUCLEOTIDE SEQUENCE [LARGE SCALE GENOMIC DNA]</scope>
    <source>
        <strain evidence="1 2">BRFM 1820</strain>
    </source>
</reference>
<protein>
    <submittedName>
        <fullName evidence="1">Uncharacterized protein</fullName>
    </submittedName>
</protein>
<gene>
    <name evidence="1" type="ORF">OH76DRAFT_1408795</name>
</gene>
<accession>A0A371CWR1</accession>
<evidence type="ECO:0000313" key="1">
    <source>
        <dbReference type="EMBL" id="RDX44719.1"/>
    </source>
</evidence>
<dbReference type="AlphaFoldDB" id="A0A371CWR1"/>
<dbReference type="Proteomes" id="UP000256964">
    <property type="component" value="Unassembled WGS sequence"/>
</dbReference>
<dbReference type="OrthoDB" id="2715974at2759"/>
<name>A0A371CWR1_9APHY</name>
<evidence type="ECO:0000313" key="2">
    <source>
        <dbReference type="Proteomes" id="UP000256964"/>
    </source>
</evidence>
<organism evidence="1 2">
    <name type="scientific">Lentinus brumalis</name>
    <dbReference type="NCBI Taxonomy" id="2498619"/>
    <lineage>
        <taxon>Eukaryota</taxon>
        <taxon>Fungi</taxon>
        <taxon>Dikarya</taxon>
        <taxon>Basidiomycota</taxon>
        <taxon>Agaricomycotina</taxon>
        <taxon>Agaricomycetes</taxon>
        <taxon>Polyporales</taxon>
        <taxon>Polyporaceae</taxon>
        <taxon>Lentinus</taxon>
    </lineage>
</organism>
<sequence length="59" mass="5805">MSAGSALLAIPKSIGKGYLYVVAGTIAGASKVSRGLGKAVAILCCPCTCGMSLMIAAEE</sequence>